<keyword evidence="5 6" id="KW-0408">Iron</keyword>
<evidence type="ECO:0000256" key="7">
    <source>
        <dbReference type="PIRSR" id="PIRSR002030-1"/>
    </source>
</evidence>
<dbReference type="EMBL" id="NJGU01000004">
    <property type="protein sequence ID" value="OWY30059.1"/>
    <property type="molecule type" value="Genomic_DNA"/>
</dbReference>
<dbReference type="InterPro" id="IPR009050">
    <property type="entry name" value="Globin-like_sf"/>
</dbReference>
<gene>
    <name evidence="9" type="ORF">CEJ42_08405</name>
</gene>
<dbReference type="InterPro" id="IPR001486">
    <property type="entry name" value="Hemoglobin_trunc"/>
</dbReference>
<evidence type="ECO:0000313" key="10">
    <source>
        <dbReference type="Proteomes" id="UP000197596"/>
    </source>
</evidence>
<evidence type="ECO:0000256" key="1">
    <source>
        <dbReference type="ARBA" id="ARBA00009660"/>
    </source>
</evidence>
<dbReference type="InterPro" id="IPR016339">
    <property type="entry name" value="Hemoglobin_trunc_I"/>
</dbReference>
<accession>A0A2D0B6X9</accession>
<dbReference type="PIRSF" id="PIRSF002030">
    <property type="entry name" value="Globin_Protozoa/Cyanobacteria"/>
    <property type="match status" value="1"/>
</dbReference>
<evidence type="ECO:0000256" key="8">
    <source>
        <dbReference type="PIRSR" id="PIRSR601486-1"/>
    </source>
</evidence>
<dbReference type="GO" id="GO:0020037">
    <property type="term" value="F:heme binding"/>
    <property type="evidence" value="ECO:0007669"/>
    <property type="project" value="InterPro"/>
</dbReference>
<protein>
    <recommendedName>
        <fullName evidence="6">Group 1 truncated hemoglobin</fullName>
    </recommendedName>
</protein>
<reference evidence="9 10" key="1">
    <citation type="submission" date="2017-06" db="EMBL/GenBank/DDBJ databases">
        <title>Herbaspirillum phytohormonus sp. nov., isolated from the root nodule of Robinia pseudoacacia in lead-zinc mine.</title>
        <authorList>
            <person name="Fan M."/>
            <person name="Lin Y."/>
        </authorList>
    </citation>
    <scope>NUCLEOTIDE SEQUENCE [LARGE SCALE GENOMIC DNA]</scope>
    <source>
        <strain evidence="9 10">HZ10</strain>
    </source>
</reference>
<dbReference type="CDD" id="cd00454">
    <property type="entry name" value="TrHb1_N"/>
    <property type="match status" value="1"/>
</dbReference>
<keyword evidence="3 6" id="KW-0349">Heme</keyword>
<feature type="binding site" description="distal binding residue" evidence="8">
    <location>
        <position position="100"/>
    </location>
    <ligand>
        <name>heme</name>
        <dbReference type="ChEBI" id="CHEBI:30413"/>
    </ligand>
    <ligandPart>
        <name>Fe</name>
        <dbReference type="ChEBI" id="CHEBI:18248"/>
    </ligandPart>
</feature>
<evidence type="ECO:0000256" key="2">
    <source>
        <dbReference type="ARBA" id="ARBA00022448"/>
    </source>
</evidence>
<dbReference type="Pfam" id="PF01152">
    <property type="entry name" value="Bac_globin"/>
    <property type="match status" value="1"/>
</dbReference>
<keyword evidence="2 6" id="KW-0813">Transport</keyword>
<dbReference type="GO" id="GO:0046872">
    <property type="term" value="F:metal ion binding"/>
    <property type="evidence" value="ECO:0007669"/>
    <property type="project" value="UniProtKB-UniRule"/>
</dbReference>
<dbReference type="SUPFAM" id="SSF46458">
    <property type="entry name" value="Globin-like"/>
    <property type="match status" value="1"/>
</dbReference>
<dbReference type="GO" id="GO:0005344">
    <property type="term" value="F:oxygen carrier activity"/>
    <property type="evidence" value="ECO:0007669"/>
    <property type="project" value="UniProtKB-UniRule"/>
</dbReference>
<keyword evidence="4 6" id="KW-0479">Metal-binding</keyword>
<proteinExistence type="inferred from homology"/>
<comment type="cofactor">
    <cofactor evidence="7">
        <name>heme</name>
        <dbReference type="ChEBI" id="CHEBI:30413"/>
    </cofactor>
    <text evidence="7">Binds 1 heme group per subunit.</text>
</comment>
<dbReference type="InterPro" id="IPR012292">
    <property type="entry name" value="Globin/Proto"/>
</dbReference>
<evidence type="ECO:0000256" key="5">
    <source>
        <dbReference type="ARBA" id="ARBA00023004"/>
    </source>
</evidence>
<evidence type="ECO:0000256" key="6">
    <source>
        <dbReference type="PIRNR" id="PIRNR002030"/>
    </source>
</evidence>
<comment type="caution">
    <text evidence="9">The sequence shown here is derived from an EMBL/GenBank/DDBJ whole genome shotgun (WGS) entry which is preliminary data.</text>
</comment>
<dbReference type="Gene3D" id="1.10.490.10">
    <property type="entry name" value="Globins"/>
    <property type="match status" value="1"/>
</dbReference>
<dbReference type="AlphaFoldDB" id="A0A2D0B6X9"/>
<evidence type="ECO:0000256" key="3">
    <source>
        <dbReference type="ARBA" id="ARBA00022617"/>
    </source>
</evidence>
<comment type="similarity">
    <text evidence="1 6">Belongs to the truncated hemoglobin family. Group I subfamily.</text>
</comment>
<feature type="binding site" description="proximal binding residue" evidence="7">
    <location>
        <position position="100"/>
    </location>
    <ligand>
        <name>heme</name>
        <dbReference type="ChEBI" id="CHEBI:30413"/>
    </ligand>
    <ligandPart>
        <name>Fe</name>
        <dbReference type="ChEBI" id="CHEBI:18248"/>
    </ligandPart>
</feature>
<organism evidence="9 10">
    <name type="scientific">Herbaspirillum robiniae</name>
    <dbReference type="NCBI Taxonomy" id="2014887"/>
    <lineage>
        <taxon>Bacteria</taxon>
        <taxon>Pseudomonadati</taxon>
        <taxon>Pseudomonadota</taxon>
        <taxon>Betaproteobacteria</taxon>
        <taxon>Burkholderiales</taxon>
        <taxon>Oxalobacteraceae</taxon>
        <taxon>Herbaspirillum</taxon>
    </lineage>
</organism>
<dbReference type="GO" id="GO:0019825">
    <property type="term" value="F:oxygen binding"/>
    <property type="evidence" value="ECO:0007669"/>
    <property type="project" value="InterPro"/>
</dbReference>
<keyword evidence="6" id="KW-0561">Oxygen transport</keyword>
<sequence length="148" mass="15817">MLGLILPAAGFAQISPEAAGTAAVAPARTADPSLFKDLGGLPVIERVVSDFVAAMLADERIKHTFAGTNLQRLDKMLVEQFCQISGGGCAYTGDAMKEVHQGLKLTNAHFNALVEDLQLAMDKNGIPSRTQNRLLALLAPMQRDTVTR</sequence>
<evidence type="ECO:0000313" key="9">
    <source>
        <dbReference type="EMBL" id="OWY30059.1"/>
    </source>
</evidence>
<dbReference type="Proteomes" id="UP000197596">
    <property type="component" value="Unassembled WGS sequence"/>
</dbReference>
<name>A0A2D0B6X9_9BURK</name>
<evidence type="ECO:0000256" key="4">
    <source>
        <dbReference type="ARBA" id="ARBA00022723"/>
    </source>
</evidence>